<dbReference type="EMBL" id="KI925461">
    <property type="protein sequence ID" value="ETW78550.1"/>
    <property type="molecule type" value="Genomic_DNA"/>
</dbReference>
<feature type="region of interest" description="Disordered" evidence="1">
    <location>
        <begin position="1"/>
        <end position="188"/>
    </location>
</feature>
<gene>
    <name evidence="2" type="ORF">HETIRDRAFT_435303</name>
</gene>
<feature type="region of interest" description="Disordered" evidence="1">
    <location>
        <begin position="366"/>
        <end position="432"/>
    </location>
</feature>
<dbReference type="OrthoDB" id="2405700at2759"/>
<feature type="compositionally biased region" description="Low complexity" evidence="1">
    <location>
        <begin position="202"/>
        <end position="221"/>
    </location>
</feature>
<dbReference type="eggNOG" id="ENOG502S12N">
    <property type="taxonomic scope" value="Eukaryota"/>
</dbReference>
<feature type="compositionally biased region" description="Pro residues" evidence="1">
    <location>
        <begin position="390"/>
        <end position="428"/>
    </location>
</feature>
<feature type="compositionally biased region" description="Low complexity" evidence="1">
    <location>
        <begin position="157"/>
        <end position="166"/>
    </location>
</feature>
<feature type="compositionally biased region" description="Low complexity" evidence="1">
    <location>
        <begin position="177"/>
        <end position="187"/>
    </location>
</feature>
<protein>
    <submittedName>
        <fullName evidence="2">Uncharacterized protein</fullName>
    </submittedName>
</protein>
<sequence>MSSRNPFRTPTVTPQPTGASATSSIQALTSSHIPHVTPQRSDTYYPPPAGRPPPTTSQNSSTSQLGQLDTDLPAPSTSISEEAPPAYTPAPDINVGETTVDIGPRRPFQQAPSLPPPQQQPYFTGTPNPNPPHPHPQSHSQWAPPPMHPLSRNSTGTPATLAPPTLSRRRSGSDVHASAAPASPTTPLSDFARDFYAAGAEAPVADAESTSTNEASASGPRYAPPPGNPPGRRPTTMENDGRPTQTPVPGHPLLNKGQVLVYPAGHECTKCEQSPLDIYFAFAGEAKTSETARSIEGAFLTHASLCLVGKNTGYKNFDPSHPCRKCWEKHAKPFTGALVYMPWDPISASTSASSNKRQTYQRPLPVFRPPQFSAASSSHHADYHRRIASQPPPTAPMHSPPPHPPPPQHMPSSSPHPPPPHVYSPPPRTQLVGWGSIPPPGAVVMRPGDPRLGGQLCWKCSGRGAVTFLLFEERCDLCNGVGRTFR</sequence>
<dbReference type="HOGENOM" id="CLU_040442_0_0_1"/>
<name>W4JZN4_HETIT</name>
<dbReference type="AlphaFoldDB" id="W4JZN4"/>
<dbReference type="InterPro" id="IPR038910">
    <property type="entry name" value="Hua1-like"/>
</dbReference>
<organism evidence="2 3">
    <name type="scientific">Heterobasidion irregulare (strain TC 32-1)</name>
    <dbReference type="NCBI Taxonomy" id="747525"/>
    <lineage>
        <taxon>Eukaryota</taxon>
        <taxon>Fungi</taxon>
        <taxon>Dikarya</taxon>
        <taxon>Basidiomycota</taxon>
        <taxon>Agaricomycotina</taxon>
        <taxon>Agaricomycetes</taxon>
        <taxon>Russulales</taxon>
        <taxon>Bondarzewiaceae</taxon>
        <taxon>Heterobasidion</taxon>
        <taxon>Heterobasidion annosum species complex</taxon>
    </lineage>
</organism>
<feature type="region of interest" description="Disordered" evidence="1">
    <location>
        <begin position="202"/>
        <end position="254"/>
    </location>
</feature>
<feature type="compositionally biased region" description="Polar residues" evidence="1">
    <location>
        <begin position="236"/>
        <end position="247"/>
    </location>
</feature>
<dbReference type="RefSeq" id="XP_009548885.1">
    <property type="nucleotide sequence ID" value="XM_009550590.1"/>
</dbReference>
<reference evidence="2 3" key="1">
    <citation type="journal article" date="2012" name="New Phytol.">
        <title>Insight into trade-off between wood decay and parasitism from the genome of a fungal forest pathogen.</title>
        <authorList>
            <person name="Olson A."/>
            <person name="Aerts A."/>
            <person name="Asiegbu F."/>
            <person name="Belbahri L."/>
            <person name="Bouzid O."/>
            <person name="Broberg A."/>
            <person name="Canback B."/>
            <person name="Coutinho P.M."/>
            <person name="Cullen D."/>
            <person name="Dalman K."/>
            <person name="Deflorio G."/>
            <person name="van Diepen L.T."/>
            <person name="Dunand C."/>
            <person name="Duplessis S."/>
            <person name="Durling M."/>
            <person name="Gonthier P."/>
            <person name="Grimwood J."/>
            <person name="Fossdal C.G."/>
            <person name="Hansson D."/>
            <person name="Henrissat B."/>
            <person name="Hietala A."/>
            <person name="Himmelstrand K."/>
            <person name="Hoffmeister D."/>
            <person name="Hogberg N."/>
            <person name="James T.Y."/>
            <person name="Karlsson M."/>
            <person name="Kohler A."/>
            <person name="Kues U."/>
            <person name="Lee Y.H."/>
            <person name="Lin Y.C."/>
            <person name="Lind M."/>
            <person name="Lindquist E."/>
            <person name="Lombard V."/>
            <person name="Lucas S."/>
            <person name="Lunden K."/>
            <person name="Morin E."/>
            <person name="Murat C."/>
            <person name="Park J."/>
            <person name="Raffaello T."/>
            <person name="Rouze P."/>
            <person name="Salamov A."/>
            <person name="Schmutz J."/>
            <person name="Solheim H."/>
            <person name="Stahlberg J."/>
            <person name="Velez H."/>
            <person name="de Vries R.P."/>
            <person name="Wiebenga A."/>
            <person name="Woodward S."/>
            <person name="Yakovlev I."/>
            <person name="Garbelotto M."/>
            <person name="Martin F."/>
            <person name="Grigoriev I.V."/>
            <person name="Stenlid J."/>
        </authorList>
    </citation>
    <scope>NUCLEOTIDE SEQUENCE [LARGE SCALE GENOMIC DNA]</scope>
    <source>
        <strain evidence="2 3">TC 32-1</strain>
    </source>
</reference>
<dbReference type="PANTHER" id="PTHR28031">
    <property type="entry name" value="PROLINE-RICH PROTEIN HUA1"/>
    <property type="match status" value="1"/>
</dbReference>
<keyword evidence="3" id="KW-1185">Reference proteome</keyword>
<dbReference type="InParanoid" id="W4JZN4"/>
<feature type="compositionally biased region" description="Polar residues" evidence="1">
    <location>
        <begin position="1"/>
        <end position="42"/>
    </location>
</feature>
<dbReference type="Proteomes" id="UP000030671">
    <property type="component" value="Unassembled WGS sequence"/>
</dbReference>
<dbReference type="STRING" id="747525.W4JZN4"/>
<feature type="compositionally biased region" description="Pro residues" evidence="1">
    <location>
        <begin position="45"/>
        <end position="55"/>
    </location>
</feature>
<evidence type="ECO:0000313" key="2">
    <source>
        <dbReference type="EMBL" id="ETW78550.1"/>
    </source>
</evidence>
<feature type="compositionally biased region" description="Pro residues" evidence="1">
    <location>
        <begin position="222"/>
        <end position="232"/>
    </location>
</feature>
<dbReference type="KEGG" id="hir:HETIRDRAFT_435303"/>
<evidence type="ECO:0000313" key="3">
    <source>
        <dbReference type="Proteomes" id="UP000030671"/>
    </source>
</evidence>
<evidence type="ECO:0000256" key="1">
    <source>
        <dbReference type="SAM" id="MobiDB-lite"/>
    </source>
</evidence>
<dbReference type="GeneID" id="20674818"/>
<dbReference type="GO" id="GO:0005737">
    <property type="term" value="C:cytoplasm"/>
    <property type="evidence" value="ECO:0007669"/>
    <property type="project" value="TreeGrafter"/>
</dbReference>
<dbReference type="PANTHER" id="PTHR28031:SF1">
    <property type="entry name" value="PROLINE-RICH PROTEIN HUA1"/>
    <property type="match status" value="1"/>
</dbReference>
<accession>W4JZN4</accession>
<proteinExistence type="predicted"/>